<comment type="subunit">
    <text evidence="5">Associates with stalled 50S ribosomal subunits. Binds to RqcP.</text>
</comment>
<dbReference type="Gene3D" id="2.30.310.10">
    <property type="entry name" value="ibrinogen binding protein from staphylococcus aureus domain"/>
    <property type="match status" value="1"/>
</dbReference>
<accession>A0A0F4LSK4</accession>
<dbReference type="AlphaFoldDB" id="A0A0F4LSK4"/>
<evidence type="ECO:0000256" key="4">
    <source>
        <dbReference type="ARBA" id="ARBA00022917"/>
    </source>
</evidence>
<keyword evidence="8" id="KW-1185">Reference proteome</keyword>
<keyword evidence="1 5" id="KW-0820">tRNA-binding</keyword>
<gene>
    <name evidence="5" type="primary">rqcH</name>
    <name evidence="7" type="ORF">JG30_08440</name>
</gene>
<dbReference type="GO" id="GO:0000049">
    <property type="term" value="F:tRNA binding"/>
    <property type="evidence" value="ECO:0007669"/>
    <property type="project" value="UniProtKB-UniRule"/>
</dbReference>
<evidence type="ECO:0000256" key="1">
    <source>
        <dbReference type="ARBA" id="ARBA00022555"/>
    </source>
</evidence>
<name>A0A0F4LSK4_9LACO</name>
<dbReference type="Gene3D" id="3.40.970.40">
    <property type="entry name" value="fibrinogen binding protein from staphylococcus aureus domain like"/>
    <property type="match status" value="1"/>
</dbReference>
<keyword evidence="4 5" id="KW-0648">Protein biosynthesis</keyword>
<dbReference type="OrthoDB" id="9766163at2"/>
<evidence type="ECO:0000256" key="2">
    <source>
        <dbReference type="ARBA" id="ARBA00022730"/>
    </source>
</evidence>
<dbReference type="Proteomes" id="UP000033558">
    <property type="component" value="Unassembled WGS sequence"/>
</dbReference>
<feature type="domain" description="NFACT RNA-binding" evidence="6">
    <location>
        <begin position="456"/>
        <end position="546"/>
    </location>
</feature>
<organism evidence="7 8">
    <name type="scientific">Bombilactobacillus mellifer</name>
    <dbReference type="NCBI Taxonomy" id="1218492"/>
    <lineage>
        <taxon>Bacteria</taxon>
        <taxon>Bacillati</taxon>
        <taxon>Bacillota</taxon>
        <taxon>Bacilli</taxon>
        <taxon>Lactobacillales</taxon>
        <taxon>Lactobacillaceae</taxon>
        <taxon>Bombilactobacillus</taxon>
    </lineage>
</organism>
<dbReference type="GO" id="GO:0043023">
    <property type="term" value="F:ribosomal large subunit binding"/>
    <property type="evidence" value="ECO:0007669"/>
    <property type="project" value="UniProtKB-UniRule"/>
</dbReference>
<keyword evidence="5" id="KW-0175">Coiled coil</keyword>
<dbReference type="HAMAP" id="MF_00844_B">
    <property type="entry name" value="RqcH_B"/>
    <property type="match status" value="1"/>
</dbReference>
<comment type="caution">
    <text evidence="7">The sequence shown here is derived from an EMBL/GenBank/DDBJ whole genome shotgun (WGS) entry which is preliminary data.</text>
</comment>
<keyword evidence="2 5" id="KW-0699">rRNA-binding</keyword>
<evidence type="ECO:0000259" key="6">
    <source>
        <dbReference type="Pfam" id="PF05670"/>
    </source>
</evidence>
<proteinExistence type="inferred from homology"/>
<dbReference type="HOGENOM" id="CLU_022481_2_1_9"/>
<dbReference type="GO" id="GO:0019843">
    <property type="term" value="F:rRNA binding"/>
    <property type="evidence" value="ECO:0007669"/>
    <property type="project" value="UniProtKB-UniRule"/>
</dbReference>
<evidence type="ECO:0000313" key="7">
    <source>
        <dbReference type="EMBL" id="KJY61792.1"/>
    </source>
</evidence>
<protein>
    <recommendedName>
        <fullName evidence="5">Rqc2 homolog RqcH</fullName>
        <shortName evidence="5">RqcH</shortName>
    </recommendedName>
</protein>
<evidence type="ECO:0000313" key="8">
    <source>
        <dbReference type="Proteomes" id="UP000033558"/>
    </source>
</evidence>
<dbReference type="Pfam" id="PF05670">
    <property type="entry name" value="NFACT-R_1"/>
    <property type="match status" value="1"/>
</dbReference>
<feature type="coiled-coil region" evidence="5">
    <location>
        <begin position="378"/>
        <end position="405"/>
    </location>
</feature>
<dbReference type="FunFam" id="2.30.310.10:FF:000004">
    <property type="entry name" value="Fibronectin-binding protein A"/>
    <property type="match status" value="1"/>
</dbReference>
<dbReference type="InterPro" id="IPR008532">
    <property type="entry name" value="NFACT_RNA-bd"/>
</dbReference>
<dbReference type="Pfam" id="PF05833">
    <property type="entry name" value="NFACT_N"/>
    <property type="match status" value="1"/>
</dbReference>
<dbReference type="PANTHER" id="PTHR15239:SF6">
    <property type="entry name" value="RIBOSOME QUALITY CONTROL COMPLEX SUBUNIT NEMF"/>
    <property type="match status" value="1"/>
</dbReference>
<reference evidence="7 8" key="1">
    <citation type="submission" date="2015-01" db="EMBL/GenBank/DDBJ databases">
        <title>Comparative genomics of the lactic acid bacteria isolated from the honey bee gut.</title>
        <authorList>
            <person name="Ellegaard K.M."/>
            <person name="Tamarit D."/>
            <person name="Javelind E."/>
            <person name="Olofsson T."/>
            <person name="Andersson S.G."/>
            <person name="Vasquez A."/>
        </authorList>
    </citation>
    <scope>NUCLEOTIDE SEQUENCE [LARGE SCALE GENOMIC DNA]</scope>
    <source>
        <strain evidence="7 8">Bin4</strain>
    </source>
</reference>
<comment type="function">
    <text evidence="5">Key component of the ribosome quality control system (RQC), a ribosome-associated complex that mediates the extraction of incompletely synthesized nascent chains from stalled ribosomes and their subsequent degradation. RqcH recruits Ala-charged tRNA, and with RqcP directs the elongation of stalled nascent chains on 50S ribosomal subunits, leading to non-templated C-terminal alanine extensions (Ala tail). The Ala tail promotes nascent chain degradation. May add between 1 and at least 8 Ala residues. Binds to stalled 50S ribosomal subunits.</text>
</comment>
<dbReference type="PATRIC" id="fig|1218492.5.peg.983"/>
<dbReference type="PANTHER" id="PTHR15239">
    <property type="entry name" value="NUCLEAR EXPORT MEDIATOR FACTOR NEMF"/>
    <property type="match status" value="1"/>
</dbReference>
<dbReference type="RefSeq" id="WP_046316460.1">
    <property type="nucleotide sequence ID" value="NZ_JBHSZT010000001.1"/>
</dbReference>
<comment type="similarity">
    <text evidence="5">Belongs to the NEMF family.</text>
</comment>
<dbReference type="GO" id="GO:0072344">
    <property type="term" value="P:rescue of stalled ribosome"/>
    <property type="evidence" value="ECO:0007669"/>
    <property type="project" value="UniProtKB-UniRule"/>
</dbReference>
<dbReference type="InterPro" id="IPR043682">
    <property type="entry name" value="RqcH_bacterial"/>
</dbReference>
<sequence length="571" mass="65364">MSFDGVFTHAMVQELQQLVTGRLTKIQQPFANELILTIRVQRQNVHLLLSANPTYARVQLTQAKLISPPRPSNFVMTLRKQLAGAVIQGIEQIKNDRIMTIKFTARNELGDLQNLTLYTEIMNRHSNIILVNDQNGQIIDAIKHVSVNQDRYRELLPGVFYRLPPAPKSTQEPCSAFDREKFVKQNLTSLQQQDPQVTAQLLQTTFMGLGKDTLQELTWRLCHSPQDYQGLWQAFQSFFQKWQPTLNTNAQQRQIFTPVVFQSLVAEYQQQAFPSLSSLLDDFYRDRARKDRMRQQAANVLQVIKRHQKRNRLKLKRLRLDLAKTDSAEIQRIKGEVLTAFLQQVPTGAHTVTLPNYYEANRPLKIQLDPALSPARNAQKYFKTYQKLKNSVKHLQEQIELTQTEEQYLTGILSQLDYAQPEDLDAIVAELQQQGYLRSHAPKKKKRSKSPRQGAIFTAADGTKIHVGKNNLQNDYLTTKWADKRYTWLHIKNAPGAHVIIENLHPSETTLIQAAQLAAYFSAHNTSQAKVAVDYTLIKHVHKPNGAKPGYVIYTDQKTIMVQPASLPTSE</sequence>
<evidence type="ECO:0000256" key="5">
    <source>
        <dbReference type="HAMAP-Rule" id="MF_00844"/>
    </source>
</evidence>
<dbReference type="EMBL" id="JXJQ01000008">
    <property type="protein sequence ID" value="KJY61792.1"/>
    <property type="molecule type" value="Genomic_DNA"/>
</dbReference>
<dbReference type="InterPro" id="IPR051608">
    <property type="entry name" value="RQC_Subunit_NEMF"/>
</dbReference>
<evidence type="ECO:0000256" key="3">
    <source>
        <dbReference type="ARBA" id="ARBA00022884"/>
    </source>
</evidence>
<dbReference type="STRING" id="1218492.JG30_08440"/>
<keyword evidence="3 5" id="KW-0694">RNA-binding</keyword>
<dbReference type="GO" id="GO:1990112">
    <property type="term" value="C:RQC complex"/>
    <property type="evidence" value="ECO:0007669"/>
    <property type="project" value="TreeGrafter"/>
</dbReference>